<evidence type="ECO:0000313" key="7">
    <source>
        <dbReference type="Proteomes" id="UP000294927"/>
    </source>
</evidence>
<dbReference type="SUPFAM" id="SSF48498">
    <property type="entry name" value="Tetracyclin repressor-like, C-terminal domain"/>
    <property type="match status" value="1"/>
</dbReference>
<evidence type="ECO:0000256" key="2">
    <source>
        <dbReference type="ARBA" id="ARBA00023125"/>
    </source>
</evidence>
<dbReference type="Gene3D" id="1.10.10.60">
    <property type="entry name" value="Homeodomain-like"/>
    <property type="match status" value="1"/>
</dbReference>
<dbReference type="Pfam" id="PF16859">
    <property type="entry name" value="TetR_C_11"/>
    <property type="match status" value="1"/>
</dbReference>
<dbReference type="Proteomes" id="UP000294927">
    <property type="component" value="Unassembled WGS sequence"/>
</dbReference>
<dbReference type="SUPFAM" id="SSF46689">
    <property type="entry name" value="Homeodomain-like"/>
    <property type="match status" value="1"/>
</dbReference>
<name>A0A4R7W7W4_9PSEU</name>
<dbReference type="Gene3D" id="1.10.357.10">
    <property type="entry name" value="Tetracycline Repressor, domain 2"/>
    <property type="match status" value="1"/>
</dbReference>
<comment type="caution">
    <text evidence="6">The sequence shown here is derived from an EMBL/GenBank/DDBJ whole genome shotgun (WGS) entry which is preliminary data.</text>
</comment>
<dbReference type="Pfam" id="PF00440">
    <property type="entry name" value="TetR_N"/>
    <property type="match status" value="1"/>
</dbReference>
<dbReference type="PROSITE" id="PS50977">
    <property type="entry name" value="HTH_TETR_2"/>
    <property type="match status" value="1"/>
</dbReference>
<keyword evidence="1" id="KW-0805">Transcription regulation</keyword>
<dbReference type="EMBL" id="SOCP01000001">
    <property type="protein sequence ID" value="TDV57767.1"/>
    <property type="molecule type" value="Genomic_DNA"/>
</dbReference>
<sequence>MSPGRPRDASIDGAVLAATVDLLRERGWSGFAVEAVATRAGTTKAAIRRRWPSRQRLAVDALATLLDTPEVPDNACTRCDLIASVDLLTELLHDRLPPGVLAALLADCTETELREYLVNTLIAPSRDAARTAVDRAVGRGELREDVGPALVVDLLASAVYQRVLFGAAPQDARTLVDVLLRGVAVDFDRLLWISRQPKEARHHH</sequence>
<evidence type="ECO:0000256" key="4">
    <source>
        <dbReference type="PROSITE-ProRule" id="PRU00335"/>
    </source>
</evidence>
<evidence type="ECO:0000256" key="3">
    <source>
        <dbReference type="ARBA" id="ARBA00023163"/>
    </source>
</evidence>
<dbReference type="PANTHER" id="PTHR30055:SF230">
    <property type="entry name" value="TRANSCRIPTIONAL REGULATORY PROTEIN (PROBABLY TETR-FAMILY)-RELATED"/>
    <property type="match status" value="1"/>
</dbReference>
<reference evidence="6 7" key="1">
    <citation type="submission" date="2019-03" db="EMBL/GenBank/DDBJ databases">
        <title>Genomic Encyclopedia of Archaeal and Bacterial Type Strains, Phase II (KMG-II): from individual species to whole genera.</title>
        <authorList>
            <person name="Goeker M."/>
        </authorList>
    </citation>
    <scope>NUCLEOTIDE SEQUENCE [LARGE SCALE GENOMIC DNA]</scope>
    <source>
        <strain evidence="6 7">DSM 45499</strain>
    </source>
</reference>
<gene>
    <name evidence="6" type="ORF">CLV71_101640</name>
</gene>
<dbReference type="OrthoDB" id="9796019at2"/>
<evidence type="ECO:0000256" key="1">
    <source>
        <dbReference type="ARBA" id="ARBA00023015"/>
    </source>
</evidence>
<dbReference type="GO" id="GO:0000976">
    <property type="term" value="F:transcription cis-regulatory region binding"/>
    <property type="evidence" value="ECO:0007669"/>
    <property type="project" value="TreeGrafter"/>
</dbReference>
<feature type="DNA-binding region" description="H-T-H motif" evidence="4">
    <location>
        <begin position="32"/>
        <end position="51"/>
    </location>
</feature>
<dbReference type="InterPro" id="IPR011075">
    <property type="entry name" value="TetR_C"/>
</dbReference>
<dbReference type="InterPro" id="IPR001647">
    <property type="entry name" value="HTH_TetR"/>
</dbReference>
<dbReference type="RefSeq" id="WP_133900994.1">
    <property type="nucleotide sequence ID" value="NZ_SOCP01000001.1"/>
</dbReference>
<evidence type="ECO:0000313" key="6">
    <source>
        <dbReference type="EMBL" id="TDV57767.1"/>
    </source>
</evidence>
<dbReference type="InterPro" id="IPR036271">
    <property type="entry name" value="Tet_transcr_reg_TetR-rel_C_sf"/>
</dbReference>
<dbReference type="AlphaFoldDB" id="A0A4R7W7W4"/>
<proteinExistence type="predicted"/>
<dbReference type="InterPro" id="IPR009057">
    <property type="entry name" value="Homeodomain-like_sf"/>
</dbReference>
<keyword evidence="3" id="KW-0804">Transcription</keyword>
<organism evidence="6 7">
    <name type="scientific">Actinophytocola oryzae</name>
    <dbReference type="NCBI Taxonomy" id="502181"/>
    <lineage>
        <taxon>Bacteria</taxon>
        <taxon>Bacillati</taxon>
        <taxon>Actinomycetota</taxon>
        <taxon>Actinomycetes</taxon>
        <taxon>Pseudonocardiales</taxon>
        <taxon>Pseudonocardiaceae</taxon>
    </lineage>
</organism>
<dbReference type="PANTHER" id="PTHR30055">
    <property type="entry name" value="HTH-TYPE TRANSCRIPTIONAL REGULATOR RUTR"/>
    <property type="match status" value="1"/>
</dbReference>
<accession>A0A4R7W7W4</accession>
<evidence type="ECO:0000259" key="5">
    <source>
        <dbReference type="PROSITE" id="PS50977"/>
    </source>
</evidence>
<dbReference type="InterPro" id="IPR050109">
    <property type="entry name" value="HTH-type_TetR-like_transc_reg"/>
</dbReference>
<keyword evidence="2 4" id="KW-0238">DNA-binding</keyword>
<protein>
    <submittedName>
        <fullName evidence="6">TetR family transcriptional regulator</fullName>
    </submittedName>
</protein>
<dbReference type="GO" id="GO:0003700">
    <property type="term" value="F:DNA-binding transcription factor activity"/>
    <property type="evidence" value="ECO:0007669"/>
    <property type="project" value="TreeGrafter"/>
</dbReference>
<keyword evidence="7" id="KW-1185">Reference proteome</keyword>
<feature type="domain" description="HTH tetR-type" evidence="5">
    <location>
        <begin position="9"/>
        <end position="69"/>
    </location>
</feature>